<name>A0A2H0WLE6_9BACT</name>
<dbReference type="PANTHER" id="PTHR11761:SF3">
    <property type="entry name" value="LARGE RIBOSOMAL SUBUNIT PROTEIN UL14M"/>
    <property type="match status" value="1"/>
</dbReference>
<dbReference type="SMART" id="SM01374">
    <property type="entry name" value="Ribosomal_L14"/>
    <property type="match status" value="1"/>
</dbReference>
<dbReference type="Gene3D" id="2.40.150.20">
    <property type="entry name" value="Ribosomal protein L14"/>
    <property type="match status" value="1"/>
</dbReference>
<evidence type="ECO:0000256" key="5">
    <source>
        <dbReference type="RuleBase" id="RU003950"/>
    </source>
</evidence>
<keyword evidence="3 5" id="KW-0699">rRNA-binding</keyword>
<reference evidence="7" key="1">
    <citation type="submission" date="2017-09" db="EMBL/GenBank/DDBJ databases">
        <title>Depth-based differentiation of microbial function through sediment-hosted aquifers and enrichment of novel symbionts in the deep terrestrial subsurface.</title>
        <authorList>
            <person name="Probst A.J."/>
            <person name="Ladd B."/>
            <person name="Jarett J.K."/>
            <person name="Geller-Mcgrath D.E."/>
            <person name="Sieber C.M.K."/>
            <person name="Emerson J.B."/>
            <person name="Anantharaman K."/>
            <person name="Thomas B.C."/>
            <person name="Malmstrom R."/>
            <person name="Stieglmeier M."/>
            <person name="Klingl A."/>
            <person name="Woyke T."/>
            <person name="Ryan C.M."/>
            <person name="Banfield J.F."/>
        </authorList>
    </citation>
    <scope>NUCLEOTIDE SEQUENCE [LARGE SCALE GENOMIC DNA]</scope>
</reference>
<dbReference type="InterPro" id="IPR005745">
    <property type="entry name" value="Ribosomal_uL14_bac-type"/>
</dbReference>
<dbReference type="Proteomes" id="UP000230353">
    <property type="component" value="Unassembled WGS sequence"/>
</dbReference>
<dbReference type="SUPFAM" id="SSF50193">
    <property type="entry name" value="Ribosomal protein L14"/>
    <property type="match status" value="1"/>
</dbReference>
<sequence length="124" mass="13913">MIQNQTLLNVADNSGAKLLYVIKVLGGSRRRYARIGDIVVASVKSAEPRKQVKKKDVVVAVIVRQKQSFRRKDGSYIRFDDNAAVILEGKKSQEPRGGRMFGPMPRELRDLGYTKIISLAQKVL</sequence>
<keyword evidence="2 3" id="KW-0687">Ribonucleoprotein</keyword>
<keyword evidence="3 5" id="KW-0694">RNA-binding</keyword>
<protein>
    <recommendedName>
        <fullName evidence="3">Large ribosomal subunit protein uL14</fullName>
    </recommendedName>
</protein>
<dbReference type="PANTHER" id="PTHR11761">
    <property type="entry name" value="50S/60S RIBOSOMAL PROTEIN L14/L23"/>
    <property type="match status" value="1"/>
</dbReference>
<dbReference type="AlphaFoldDB" id="A0A2H0WLE6"/>
<proteinExistence type="inferred from homology"/>
<evidence type="ECO:0000313" key="7">
    <source>
        <dbReference type="Proteomes" id="UP000230353"/>
    </source>
</evidence>
<evidence type="ECO:0000313" key="6">
    <source>
        <dbReference type="EMBL" id="PIS13484.1"/>
    </source>
</evidence>
<dbReference type="CDD" id="cd00337">
    <property type="entry name" value="Ribosomal_uL14"/>
    <property type="match status" value="1"/>
</dbReference>
<gene>
    <name evidence="3" type="primary">rplN</name>
    <name evidence="6" type="ORF">COT67_01545</name>
</gene>
<dbReference type="NCBIfam" id="TIGR01067">
    <property type="entry name" value="rplN_bact"/>
    <property type="match status" value="1"/>
</dbReference>
<dbReference type="EMBL" id="PEZL01000021">
    <property type="protein sequence ID" value="PIS13484.1"/>
    <property type="molecule type" value="Genomic_DNA"/>
</dbReference>
<dbReference type="InterPro" id="IPR019972">
    <property type="entry name" value="Ribosomal_uL14_CS"/>
</dbReference>
<dbReference type="GO" id="GO:0022625">
    <property type="term" value="C:cytosolic large ribosomal subunit"/>
    <property type="evidence" value="ECO:0007669"/>
    <property type="project" value="TreeGrafter"/>
</dbReference>
<dbReference type="GO" id="GO:0003735">
    <property type="term" value="F:structural constituent of ribosome"/>
    <property type="evidence" value="ECO:0007669"/>
    <property type="project" value="InterPro"/>
</dbReference>
<dbReference type="InterPro" id="IPR036853">
    <property type="entry name" value="Ribosomal_uL14_sf"/>
</dbReference>
<dbReference type="InterPro" id="IPR000218">
    <property type="entry name" value="Ribosomal_uL14"/>
</dbReference>
<comment type="function">
    <text evidence="3 5">Binds to 23S rRNA. Forms part of two intersubunit bridges in the 70S ribosome.</text>
</comment>
<evidence type="ECO:0000256" key="3">
    <source>
        <dbReference type="HAMAP-Rule" id="MF_01367"/>
    </source>
</evidence>
<dbReference type="GO" id="GO:0070180">
    <property type="term" value="F:large ribosomal subunit rRNA binding"/>
    <property type="evidence" value="ECO:0007669"/>
    <property type="project" value="TreeGrafter"/>
</dbReference>
<evidence type="ECO:0000256" key="1">
    <source>
        <dbReference type="ARBA" id="ARBA00022980"/>
    </source>
</evidence>
<accession>A0A2H0WLE6</accession>
<organism evidence="6 7">
    <name type="scientific">Candidatus Tagabacteria bacterium CG09_land_8_20_14_0_10_41_14</name>
    <dbReference type="NCBI Taxonomy" id="1975021"/>
    <lineage>
        <taxon>Bacteria</taxon>
        <taxon>Candidatus Tagaibacteriota</taxon>
    </lineage>
</organism>
<evidence type="ECO:0000256" key="2">
    <source>
        <dbReference type="ARBA" id="ARBA00023274"/>
    </source>
</evidence>
<dbReference type="Pfam" id="PF00238">
    <property type="entry name" value="Ribosomal_L14"/>
    <property type="match status" value="1"/>
</dbReference>
<dbReference type="HAMAP" id="MF_01367">
    <property type="entry name" value="Ribosomal_uL14"/>
    <property type="match status" value="1"/>
</dbReference>
<comment type="subunit">
    <text evidence="3">Part of the 50S ribosomal subunit. Forms a cluster with proteins L3 and L19. In the 70S ribosome, L14 and L19 interact and together make contacts with the 16S rRNA in bridges B5 and B8.</text>
</comment>
<keyword evidence="1 3" id="KW-0689">Ribosomal protein</keyword>
<comment type="caution">
    <text evidence="6">The sequence shown here is derived from an EMBL/GenBank/DDBJ whole genome shotgun (WGS) entry which is preliminary data.</text>
</comment>
<comment type="similarity">
    <text evidence="3 4">Belongs to the universal ribosomal protein uL14 family.</text>
</comment>
<dbReference type="GO" id="GO:0006412">
    <property type="term" value="P:translation"/>
    <property type="evidence" value="ECO:0007669"/>
    <property type="project" value="UniProtKB-UniRule"/>
</dbReference>
<dbReference type="PROSITE" id="PS00049">
    <property type="entry name" value="RIBOSOMAL_L14"/>
    <property type="match status" value="1"/>
</dbReference>
<evidence type="ECO:0000256" key="4">
    <source>
        <dbReference type="RuleBase" id="RU003949"/>
    </source>
</evidence>